<dbReference type="OrthoDB" id="3197409at2759"/>
<dbReference type="EMBL" id="MU150363">
    <property type="protein sequence ID" value="KAF9457645.1"/>
    <property type="molecule type" value="Genomic_DNA"/>
</dbReference>
<organism evidence="1 2">
    <name type="scientific">Collybia nuda</name>
    <dbReference type="NCBI Taxonomy" id="64659"/>
    <lineage>
        <taxon>Eukaryota</taxon>
        <taxon>Fungi</taxon>
        <taxon>Dikarya</taxon>
        <taxon>Basidiomycota</taxon>
        <taxon>Agaricomycotina</taxon>
        <taxon>Agaricomycetes</taxon>
        <taxon>Agaricomycetidae</taxon>
        <taxon>Agaricales</taxon>
        <taxon>Tricholomatineae</taxon>
        <taxon>Clitocybaceae</taxon>
        <taxon>Collybia</taxon>
    </lineage>
</organism>
<evidence type="ECO:0000313" key="2">
    <source>
        <dbReference type="Proteomes" id="UP000807353"/>
    </source>
</evidence>
<gene>
    <name evidence="1" type="ORF">BDZ94DRAFT_1175100</name>
</gene>
<reference evidence="1" key="1">
    <citation type="submission" date="2020-11" db="EMBL/GenBank/DDBJ databases">
        <authorList>
            <consortium name="DOE Joint Genome Institute"/>
            <person name="Ahrendt S."/>
            <person name="Riley R."/>
            <person name="Andreopoulos W."/>
            <person name="Labutti K."/>
            <person name="Pangilinan J."/>
            <person name="Ruiz-Duenas F.J."/>
            <person name="Barrasa J.M."/>
            <person name="Sanchez-Garcia M."/>
            <person name="Camarero S."/>
            <person name="Miyauchi S."/>
            <person name="Serrano A."/>
            <person name="Linde D."/>
            <person name="Babiker R."/>
            <person name="Drula E."/>
            <person name="Ayuso-Fernandez I."/>
            <person name="Pacheco R."/>
            <person name="Padilla G."/>
            <person name="Ferreira P."/>
            <person name="Barriuso J."/>
            <person name="Kellner H."/>
            <person name="Castanera R."/>
            <person name="Alfaro M."/>
            <person name="Ramirez L."/>
            <person name="Pisabarro A.G."/>
            <person name="Kuo A."/>
            <person name="Tritt A."/>
            <person name="Lipzen A."/>
            <person name="He G."/>
            <person name="Yan M."/>
            <person name="Ng V."/>
            <person name="Cullen D."/>
            <person name="Martin F."/>
            <person name="Rosso M.-N."/>
            <person name="Henrissat B."/>
            <person name="Hibbett D."/>
            <person name="Martinez A.T."/>
            <person name="Grigoriev I.V."/>
        </authorList>
    </citation>
    <scope>NUCLEOTIDE SEQUENCE</scope>
    <source>
        <strain evidence="1">CBS 247.69</strain>
    </source>
</reference>
<proteinExistence type="predicted"/>
<evidence type="ECO:0000313" key="1">
    <source>
        <dbReference type="EMBL" id="KAF9457645.1"/>
    </source>
</evidence>
<keyword evidence="2" id="KW-1185">Reference proteome</keyword>
<comment type="caution">
    <text evidence="1">The sequence shown here is derived from an EMBL/GenBank/DDBJ whole genome shotgun (WGS) entry which is preliminary data.</text>
</comment>
<protein>
    <submittedName>
        <fullName evidence="1">Uncharacterized protein</fullName>
    </submittedName>
</protein>
<accession>A0A9P6CD06</accession>
<dbReference type="AlphaFoldDB" id="A0A9P6CD06"/>
<sequence length="172" mass="19036">MSDSLTNWIQNKFTTLYESSSNTSGSQVEQSFDSTFSSTLEVIVNHVPTTREKLKKGIEDRGFAETRSAIEWKDVIEVSGGDNAQEVRWISTYHAHGIVAGSFAVTRSLKLRIRAGPAQTINYTVFSAKIVQDSSINDGDKRRIIQIFITSMVKAAPIHLQNPTESSPEDVA</sequence>
<name>A0A9P6CD06_9AGAR</name>
<dbReference type="Proteomes" id="UP000807353">
    <property type="component" value="Unassembled WGS sequence"/>
</dbReference>